<dbReference type="PANTHER" id="PTHR28246">
    <property type="entry name" value="G1-SPECIFIC TRANSCRIPTIONAL REPRESSOR WHI5-RELATED"/>
    <property type="match status" value="1"/>
</dbReference>
<dbReference type="GO" id="GO:0033309">
    <property type="term" value="C:SBF transcription complex"/>
    <property type="evidence" value="ECO:0007669"/>
    <property type="project" value="TreeGrafter"/>
</dbReference>
<dbReference type="InParanoid" id="A0A151GVA2"/>
<dbReference type="GO" id="GO:0000082">
    <property type="term" value="P:G1/S transition of mitotic cell cycle"/>
    <property type="evidence" value="ECO:0007669"/>
    <property type="project" value="InterPro"/>
</dbReference>
<feature type="compositionally biased region" description="Low complexity" evidence="9">
    <location>
        <begin position="50"/>
        <end position="64"/>
    </location>
</feature>
<feature type="compositionally biased region" description="Polar residues" evidence="9">
    <location>
        <begin position="236"/>
        <end position="249"/>
    </location>
</feature>
<dbReference type="RefSeq" id="XP_040660345.1">
    <property type="nucleotide sequence ID" value="XM_040799462.1"/>
</dbReference>
<keyword evidence="7" id="KW-0804">Transcription</keyword>
<feature type="region of interest" description="Disordered" evidence="9">
    <location>
        <begin position="171"/>
        <end position="198"/>
    </location>
</feature>
<comment type="caution">
    <text evidence="10">The sequence shown here is derived from an EMBL/GenBank/DDBJ whole genome shotgun (WGS) entry which is preliminary data.</text>
</comment>
<name>A0A151GVA2_DRECN</name>
<feature type="compositionally biased region" description="Low complexity" evidence="9">
    <location>
        <begin position="184"/>
        <end position="195"/>
    </location>
</feature>
<evidence type="ECO:0000256" key="7">
    <source>
        <dbReference type="ARBA" id="ARBA00023163"/>
    </source>
</evidence>
<dbReference type="Pfam" id="PF08528">
    <property type="entry name" value="Whi5"/>
    <property type="match status" value="1"/>
</dbReference>
<feature type="region of interest" description="Disordered" evidence="9">
    <location>
        <begin position="497"/>
        <end position="528"/>
    </location>
</feature>
<keyword evidence="5" id="KW-0678">Repressor</keyword>
<dbReference type="InterPro" id="IPR013734">
    <property type="entry name" value="TF_Nrm1/Whi5"/>
</dbReference>
<dbReference type="AlphaFoldDB" id="A0A151GVA2"/>
<feature type="region of interest" description="Disordered" evidence="9">
    <location>
        <begin position="283"/>
        <end position="308"/>
    </location>
</feature>
<evidence type="ECO:0000256" key="5">
    <source>
        <dbReference type="ARBA" id="ARBA00022491"/>
    </source>
</evidence>
<dbReference type="PANTHER" id="PTHR28246:SF1">
    <property type="entry name" value="G1-SPECIFIC TRANSCRIPTIONAL REPRESSOR WHI5-RELATED"/>
    <property type="match status" value="1"/>
</dbReference>
<comment type="similarity">
    <text evidence="3">Belongs to the WHI5/NRM1 family.</text>
</comment>
<feature type="region of interest" description="Disordered" evidence="9">
    <location>
        <begin position="339"/>
        <end position="485"/>
    </location>
</feature>
<dbReference type="GO" id="GO:0003712">
    <property type="term" value="F:transcription coregulator activity"/>
    <property type="evidence" value="ECO:0007669"/>
    <property type="project" value="TreeGrafter"/>
</dbReference>
<evidence type="ECO:0000313" key="10">
    <source>
        <dbReference type="EMBL" id="KYK60993.1"/>
    </source>
</evidence>
<dbReference type="InterPro" id="IPR039198">
    <property type="entry name" value="Srl3/Whi5"/>
</dbReference>
<keyword evidence="11" id="KW-1185">Reference proteome</keyword>
<dbReference type="STRING" id="98403.A0A151GVA2"/>
<keyword evidence="8" id="KW-0539">Nucleus</keyword>
<evidence type="ECO:0000256" key="8">
    <source>
        <dbReference type="ARBA" id="ARBA00023242"/>
    </source>
</evidence>
<dbReference type="GeneID" id="63714776"/>
<accession>A0A151GVA2</accession>
<dbReference type="GO" id="GO:0005737">
    <property type="term" value="C:cytoplasm"/>
    <property type="evidence" value="ECO:0007669"/>
    <property type="project" value="UniProtKB-SubCell"/>
</dbReference>
<evidence type="ECO:0000256" key="1">
    <source>
        <dbReference type="ARBA" id="ARBA00004123"/>
    </source>
</evidence>
<evidence type="ECO:0008006" key="12">
    <source>
        <dbReference type="Google" id="ProtNLM"/>
    </source>
</evidence>
<dbReference type="EMBL" id="LAYC01000001">
    <property type="protein sequence ID" value="KYK60993.1"/>
    <property type="molecule type" value="Genomic_DNA"/>
</dbReference>
<evidence type="ECO:0000256" key="9">
    <source>
        <dbReference type="SAM" id="MobiDB-lite"/>
    </source>
</evidence>
<proteinExistence type="inferred from homology"/>
<evidence type="ECO:0000256" key="2">
    <source>
        <dbReference type="ARBA" id="ARBA00004496"/>
    </source>
</evidence>
<gene>
    <name evidence="10" type="ORF">DCS_02133</name>
</gene>
<evidence type="ECO:0000256" key="6">
    <source>
        <dbReference type="ARBA" id="ARBA00023015"/>
    </source>
</evidence>
<feature type="compositionally biased region" description="Polar residues" evidence="9">
    <location>
        <begin position="65"/>
        <end position="85"/>
    </location>
</feature>
<reference evidence="10 11" key="1">
    <citation type="journal article" date="2016" name="Sci. Rep.">
        <title>Insights into Adaptations to a Near-Obligate Nematode Endoparasitic Lifestyle from the Finished Genome of Drechmeria coniospora.</title>
        <authorList>
            <person name="Zhang L."/>
            <person name="Zhou Z."/>
            <person name="Guo Q."/>
            <person name="Fokkens L."/>
            <person name="Miskei M."/>
            <person name="Pocsi I."/>
            <person name="Zhang W."/>
            <person name="Chen M."/>
            <person name="Wang L."/>
            <person name="Sun Y."/>
            <person name="Donzelli B.G."/>
            <person name="Gibson D.M."/>
            <person name="Nelson D.R."/>
            <person name="Luo J.G."/>
            <person name="Rep M."/>
            <person name="Liu H."/>
            <person name="Yang S."/>
            <person name="Wang J."/>
            <person name="Krasnoff S.B."/>
            <person name="Xu Y."/>
            <person name="Molnar I."/>
            <person name="Lin M."/>
        </authorList>
    </citation>
    <scope>NUCLEOTIDE SEQUENCE [LARGE SCALE GENOMIC DNA]</scope>
    <source>
        <strain evidence="10 11">ARSEF 6962</strain>
    </source>
</reference>
<comment type="subcellular location">
    <subcellularLocation>
        <location evidence="2">Cytoplasm</location>
    </subcellularLocation>
    <subcellularLocation>
        <location evidence="1">Nucleus</location>
    </subcellularLocation>
</comment>
<organism evidence="10 11">
    <name type="scientific">Drechmeria coniospora</name>
    <name type="common">Nematophagous fungus</name>
    <name type="synonym">Meria coniospora</name>
    <dbReference type="NCBI Taxonomy" id="98403"/>
    <lineage>
        <taxon>Eukaryota</taxon>
        <taxon>Fungi</taxon>
        <taxon>Dikarya</taxon>
        <taxon>Ascomycota</taxon>
        <taxon>Pezizomycotina</taxon>
        <taxon>Sordariomycetes</taxon>
        <taxon>Hypocreomycetidae</taxon>
        <taxon>Hypocreales</taxon>
        <taxon>Ophiocordycipitaceae</taxon>
        <taxon>Drechmeria</taxon>
    </lineage>
</organism>
<sequence length="528" mass="54846">MTAEWRGGVASSVSHPLPLPFPRSVETRDEETMRDRTTARSSPYQTLDGSSSSQSLCRSVSRSQESAVGTASDDQVVTPPASDTSGGALVVGIDGHEGGAGQGGQNDQLDRLSALAAAQHRMGPDEAAAAGSRKRTADGEVKSSDGSVSPAKGHSRTVSAVSVASTVDGNIGEVGDDAHPVPFARASVRPSSRAADLPRPSVQLSAELRTRLSYAMVKVSRGWQSRSLDEVESLASQVTSPISSSASTAQRRHESSASPRPTAPPTAQVHFAAEHRPVTVAAAGPVKSRSKSKSNSPHAPPPALAPPASIQPATAMLASEARPNPRRHSHSRLTPTLLAHAFSPSPSTPGQAPRLDGSNPISRLDQDAAESLLFMSSPGNSAGLKHSFSPSLSPPRAGRQALPSAPRKALPSQRPAFPPPKKASLDRRPPLAPPLGSPMDLDGPARRPSASPDRGPSRRRPNGTGNHVRGALSLPSGLGLGDGTARKLLQDEDIERMLDRAGAEAGDSSDDDEIRLPPRRGVPGVVRA</sequence>
<feature type="region of interest" description="Disordered" evidence="9">
    <location>
        <begin position="1"/>
        <end position="159"/>
    </location>
</feature>
<keyword evidence="4" id="KW-0963">Cytoplasm</keyword>
<evidence type="ECO:0000313" key="11">
    <source>
        <dbReference type="Proteomes" id="UP000076580"/>
    </source>
</evidence>
<evidence type="ECO:0000256" key="4">
    <source>
        <dbReference type="ARBA" id="ARBA00022490"/>
    </source>
</evidence>
<protein>
    <recommendedName>
        <fullName evidence="12">Cyclin-dependent kinase</fullName>
    </recommendedName>
</protein>
<evidence type="ECO:0000256" key="3">
    <source>
        <dbReference type="ARBA" id="ARBA00006922"/>
    </source>
</evidence>
<dbReference type="Proteomes" id="UP000076580">
    <property type="component" value="Chromosome 01"/>
</dbReference>
<feature type="compositionally biased region" description="Basic and acidic residues" evidence="9">
    <location>
        <begin position="25"/>
        <end position="38"/>
    </location>
</feature>
<feature type="region of interest" description="Disordered" evidence="9">
    <location>
        <begin position="236"/>
        <end position="267"/>
    </location>
</feature>
<keyword evidence="6" id="KW-0805">Transcription regulation</keyword>